<proteinExistence type="predicted"/>
<gene>
    <name evidence="1" type="ORF">UFOVP785_110</name>
</gene>
<accession>A0A6J5NUV9</accession>
<protein>
    <submittedName>
        <fullName evidence="1">Uncharacterized protein</fullName>
    </submittedName>
</protein>
<dbReference type="EMBL" id="LR796736">
    <property type="protein sequence ID" value="CAB4162777.1"/>
    <property type="molecule type" value="Genomic_DNA"/>
</dbReference>
<reference evidence="1" key="1">
    <citation type="submission" date="2020-04" db="EMBL/GenBank/DDBJ databases">
        <authorList>
            <person name="Chiriac C."/>
            <person name="Salcher M."/>
            <person name="Ghai R."/>
            <person name="Kavagutti S V."/>
        </authorList>
    </citation>
    <scope>NUCLEOTIDE SEQUENCE</scope>
</reference>
<organism evidence="1">
    <name type="scientific">uncultured Caudovirales phage</name>
    <dbReference type="NCBI Taxonomy" id="2100421"/>
    <lineage>
        <taxon>Viruses</taxon>
        <taxon>Duplodnaviria</taxon>
        <taxon>Heunggongvirae</taxon>
        <taxon>Uroviricota</taxon>
        <taxon>Caudoviricetes</taxon>
        <taxon>Peduoviridae</taxon>
        <taxon>Maltschvirus</taxon>
        <taxon>Maltschvirus maltsch</taxon>
    </lineage>
</organism>
<name>A0A6J5NUV9_9CAUD</name>
<sequence length="122" mass="14087">MTSLYVPDQAVNWIREHYAFLAKYQMCSVTACMAIAEAPQACRHRMKAMMRHLVFDLDLPFPNWMLGKEGADTASMVWGRGGEKYEVVFTSADAHFWKTDYFDPCTWITYTQTLVESPHEHG</sequence>
<evidence type="ECO:0000313" key="1">
    <source>
        <dbReference type="EMBL" id="CAB4162777.1"/>
    </source>
</evidence>